<sequence>MGSHPIEPDGGSPGPDGGAPGTGRTDGVPADHAAPAAGAHTAGAANQPAVDFTEVQAAEQFRELRKRHRSFVFPMAVAFLLWYFAYVLLADYAHDFMATPVFGNVNIGILLGLAQFVSTFAITMWYVSYANRRLDPIAANLRHELESAAPEAFSDPTGGKK</sequence>
<evidence type="ECO:0000256" key="2">
    <source>
        <dbReference type="SAM" id="Phobius"/>
    </source>
</evidence>
<dbReference type="Proteomes" id="UP000295411">
    <property type="component" value="Unassembled WGS sequence"/>
</dbReference>
<keyword evidence="2" id="KW-1133">Transmembrane helix</keyword>
<accession>A0A4R5U037</accession>
<protein>
    <submittedName>
        <fullName evidence="3">DUF485 domain-containing protein</fullName>
    </submittedName>
</protein>
<dbReference type="Pfam" id="PF04341">
    <property type="entry name" value="DUF485"/>
    <property type="match status" value="1"/>
</dbReference>
<dbReference type="PANTHER" id="PTHR38441:SF1">
    <property type="entry name" value="MEMBRANE PROTEIN"/>
    <property type="match status" value="1"/>
</dbReference>
<keyword evidence="2" id="KW-0812">Transmembrane</keyword>
<keyword evidence="2" id="KW-0472">Membrane</keyword>
<comment type="caution">
    <text evidence="3">The sequence shown here is derived from an EMBL/GenBank/DDBJ whole genome shotgun (WGS) entry which is preliminary data.</text>
</comment>
<dbReference type="AlphaFoldDB" id="A0A4R5U037"/>
<dbReference type="EMBL" id="SMTK01000002">
    <property type="protein sequence ID" value="TDK26919.1"/>
    <property type="molecule type" value="Genomic_DNA"/>
</dbReference>
<feature type="region of interest" description="Disordered" evidence="1">
    <location>
        <begin position="1"/>
        <end position="40"/>
    </location>
</feature>
<dbReference type="OrthoDB" id="3543412at2"/>
<feature type="transmembrane region" description="Helical" evidence="2">
    <location>
        <begin position="71"/>
        <end position="89"/>
    </location>
</feature>
<proteinExistence type="predicted"/>
<feature type="compositionally biased region" description="Low complexity" evidence="1">
    <location>
        <begin position="22"/>
        <end position="40"/>
    </location>
</feature>
<gene>
    <name evidence="3" type="ORF">E2F48_07115</name>
</gene>
<feature type="transmembrane region" description="Helical" evidence="2">
    <location>
        <begin position="101"/>
        <end position="127"/>
    </location>
</feature>
<name>A0A4R5U037_9MICC</name>
<dbReference type="PANTHER" id="PTHR38441">
    <property type="entry name" value="INTEGRAL MEMBRANE PROTEIN-RELATED"/>
    <property type="match status" value="1"/>
</dbReference>
<organism evidence="3 4">
    <name type="scientific">Arthrobacter crusticola</name>
    <dbReference type="NCBI Taxonomy" id="2547960"/>
    <lineage>
        <taxon>Bacteria</taxon>
        <taxon>Bacillati</taxon>
        <taxon>Actinomycetota</taxon>
        <taxon>Actinomycetes</taxon>
        <taxon>Micrococcales</taxon>
        <taxon>Micrococcaceae</taxon>
        <taxon>Arthrobacter</taxon>
    </lineage>
</organism>
<evidence type="ECO:0000313" key="3">
    <source>
        <dbReference type="EMBL" id="TDK26919.1"/>
    </source>
</evidence>
<evidence type="ECO:0000313" key="4">
    <source>
        <dbReference type="Proteomes" id="UP000295411"/>
    </source>
</evidence>
<feature type="compositionally biased region" description="Gly residues" evidence="1">
    <location>
        <begin position="11"/>
        <end position="21"/>
    </location>
</feature>
<reference evidence="3 4" key="1">
    <citation type="submission" date="2019-03" db="EMBL/GenBank/DDBJ databases">
        <title>Arthrobacter sp. nov., an bacterium isolated from biocrust in Mu Us Desert.</title>
        <authorList>
            <person name="Lixiong L."/>
        </authorList>
    </citation>
    <scope>NUCLEOTIDE SEQUENCE [LARGE SCALE GENOMIC DNA]</scope>
    <source>
        <strain evidence="3 4">SLN-3</strain>
    </source>
</reference>
<keyword evidence="4" id="KW-1185">Reference proteome</keyword>
<evidence type="ECO:0000256" key="1">
    <source>
        <dbReference type="SAM" id="MobiDB-lite"/>
    </source>
</evidence>
<dbReference type="InterPro" id="IPR007436">
    <property type="entry name" value="DUF485"/>
</dbReference>